<dbReference type="Pfam" id="PF01381">
    <property type="entry name" value="HTH_3"/>
    <property type="match status" value="1"/>
</dbReference>
<feature type="domain" description="HTH cro/C1-type" evidence="1">
    <location>
        <begin position="23"/>
        <end position="77"/>
    </location>
</feature>
<accession>A0ABW0UMG5</accession>
<dbReference type="CDD" id="cd00093">
    <property type="entry name" value="HTH_XRE"/>
    <property type="match status" value="1"/>
</dbReference>
<dbReference type="Proteomes" id="UP001596154">
    <property type="component" value="Unassembled WGS sequence"/>
</dbReference>
<dbReference type="Gene3D" id="1.10.260.40">
    <property type="entry name" value="lambda repressor-like DNA-binding domains"/>
    <property type="match status" value="1"/>
</dbReference>
<evidence type="ECO:0000313" key="3">
    <source>
        <dbReference type="Proteomes" id="UP001596154"/>
    </source>
</evidence>
<evidence type="ECO:0000259" key="1">
    <source>
        <dbReference type="PROSITE" id="PS50943"/>
    </source>
</evidence>
<protein>
    <submittedName>
        <fullName evidence="2">Helix-turn-helix domain-containing protein</fullName>
    </submittedName>
</protein>
<dbReference type="InterPro" id="IPR010982">
    <property type="entry name" value="Lambda_DNA-bd_dom_sf"/>
</dbReference>
<gene>
    <name evidence="2" type="ORF">ACFPZJ_13450</name>
</gene>
<keyword evidence="3" id="KW-1185">Reference proteome</keyword>
<evidence type="ECO:0000313" key="2">
    <source>
        <dbReference type="EMBL" id="MFC5634767.1"/>
    </source>
</evidence>
<dbReference type="EMBL" id="JBHSNY010000004">
    <property type="protein sequence ID" value="MFC5634767.1"/>
    <property type="molecule type" value="Genomic_DNA"/>
</dbReference>
<dbReference type="SMART" id="SM00530">
    <property type="entry name" value="HTH_XRE"/>
    <property type="match status" value="1"/>
</dbReference>
<dbReference type="InterPro" id="IPR001387">
    <property type="entry name" value="Cro/C1-type_HTH"/>
</dbReference>
<dbReference type="PROSITE" id="PS50943">
    <property type="entry name" value="HTH_CROC1"/>
    <property type="match status" value="1"/>
</dbReference>
<comment type="caution">
    <text evidence="2">The sequence shown here is derived from an EMBL/GenBank/DDBJ whole genome shotgun (WGS) entry which is preliminary data.</text>
</comment>
<dbReference type="SUPFAM" id="SSF47413">
    <property type="entry name" value="lambda repressor-like DNA-binding domains"/>
    <property type="match status" value="1"/>
</dbReference>
<reference evidence="3" key="1">
    <citation type="journal article" date="2019" name="Int. J. Syst. Evol. Microbiol.">
        <title>The Global Catalogue of Microorganisms (GCM) 10K type strain sequencing project: providing services to taxonomists for standard genome sequencing and annotation.</title>
        <authorList>
            <consortium name="The Broad Institute Genomics Platform"/>
            <consortium name="The Broad Institute Genome Sequencing Center for Infectious Disease"/>
            <person name="Wu L."/>
            <person name="Ma J."/>
        </authorList>
    </citation>
    <scope>NUCLEOTIDE SEQUENCE [LARGE SCALE GENOMIC DNA]</scope>
    <source>
        <strain evidence="3">CGMCC 4.7248</strain>
    </source>
</reference>
<dbReference type="RefSeq" id="WP_381020915.1">
    <property type="nucleotide sequence ID" value="NZ_JBHSNY010000004.1"/>
</dbReference>
<proteinExistence type="predicted"/>
<sequence>MPARRHPRPDWIRQEQVTLGTRIAARRRDLGLSQDQLADLMGVERRTVQRYERAVTDPRYADLLLIARALDVHPADLLPPRDDSPGQ</sequence>
<organism evidence="2 3">
    <name type="scientific">Streptomyces bullii</name>
    <dbReference type="NCBI Taxonomy" id="349910"/>
    <lineage>
        <taxon>Bacteria</taxon>
        <taxon>Bacillati</taxon>
        <taxon>Actinomycetota</taxon>
        <taxon>Actinomycetes</taxon>
        <taxon>Kitasatosporales</taxon>
        <taxon>Streptomycetaceae</taxon>
        <taxon>Streptomyces</taxon>
    </lineage>
</organism>
<name>A0ABW0UMG5_9ACTN</name>